<dbReference type="EMBL" id="JARYGZ010000003">
    <property type="protein sequence ID" value="MDH7640534.1"/>
    <property type="molecule type" value="Genomic_DNA"/>
</dbReference>
<organism evidence="1 2">
    <name type="scientific">Sphingomonas oryzagri</name>
    <dbReference type="NCBI Taxonomy" id="3042314"/>
    <lineage>
        <taxon>Bacteria</taxon>
        <taxon>Pseudomonadati</taxon>
        <taxon>Pseudomonadota</taxon>
        <taxon>Alphaproteobacteria</taxon>
        <taxon>Sphingomonadales</taxon>
        <taxon>Sphingomonadaceae</taxon>
        <taxon>Sphingomonas</taxon>
    </lineage>
</organism>
<evidence type="ECO:0000313" key="2">
    <source>
        <dbReference type="Proteomes" id="UP001160625"/>
    </source>
</evidence>
<dbReference type="Proteomes" id="UP001160625">
    <property type="component" value="Unassembled WGS sequence"/>
</dbReference>
<keyword evidence="2" id="KW-1185">Reference proteome</keyword>
<proteinExistence type="predicted"/>
<protein>
    <recommendedName>
        <fullName evidence="3">Lipid/polyisoprenoid-binding YceI-like domain-containing protein</fullName>
    </recommendedName>
</protein>
<evidence type="ECO:0008006" key="3">
    <source>
        <dbReference type="Google" id="ProtNLM"/>
    </source>
</evidence>
<dbReference type="RefSeq" id="WP_281045893.1">
    <property type="nucleotide sequence ID" value="NZ_JARYGZ010000003.1"/>
</dbReference>
<sequence>MLPDARESCDYVQSLTYGDASLDGHVDLTGYTLKASFYHANVATVDFTLDMAPGGAGEGLTILDGPSRLIGIRILAATLSGIDDTTGDFILQADLLATPPAGERFLLGDLTLRVIKGPTT</sequence>
<gene>
    <name evidence="1" type="ORF">QGN17_17505</name>
</gene>
<reference evidence="1" key="1">
    <citation type="submission" date="2023-04" db="EMBL/GenBank/DDBJ databases">
        <title>Sphingomonas sp. MAHUQ-71 isolated from rice field.</title>
        <authorList>
            <person name="Huq M.A."/>
        </authorList>
    </citation>
    <scope>NUCLEOTIDE SEQUENCE</scope>
    <source>
        <strain evidence="1">MAHUQ-71</strain>
    </source>
</reference>
<comment type="caution">
    <text evidence="1">The sequence shown here is derived from an EMBL/GenBank/DDBJ whole genome shotgun (WGS) entry which is preliminary data.</text>
</comment>
<accession>A0ABT6N5Y6</accession>
<evidence type="ECO:0000313" key="1">
    <source>
        <dbReference type="EMBL" id="MDH7640534.1"/>
    </source>
</evidence>
<name>A0ABT6N5Y6_9SPHN</name>